<gene>
    <name evidence="4" type="ORF">M569_10215</name>
</gene>
<organism evidence="4 5">
    <name type="scientific">Genlisea aurea</name>
    <dbReference type="NCBI Taxonomy" id="192259"/>
    <lineage>
        <taxon>Eukaryota</taxon>
        <taxon>Viridiplantae</taxon>
        <taxon>Streptophyta</taxon>
        <taxon>Embryophyta</taxon>
        <taxon>Tracheophyta</taxon>
        <taxon>Spermatophyta</taxon>
        <taxon>Magnoliopsida</taxon>
        <taxon>eudicotyledons</taxon>
        <taxon>Gunneridae</taxon>
        <taxon>Pentapetalae</taxon>
        <taxon>asterids</taxon>
        <taxon>lamiids</taxon>
        <taxon>Lamiales</taxon>
        <taxon>Lentibulariaceae</taxon>
        <taxon>Genlisea</taxon>
    </lineage>
</organism>
<dbReference type="PANTHER" id="PTHR32241">
    <property type="entry name" value="PATATIN-LIKE PROTEIN 6"/>
    <property type="match status" value="1"/>
</dbReference>
<proteinExistence type="inferred from homology"/>
<dbReference type="Proteomes" id="UP000015453">
    <property type="component" value="Unassembled WGS sequence"/>
</dbReference>
<evidence type="ECO:0000256" key="3">
    <source>
        <dbReference type="ARBA" id="ARBA00022963"/>
    </source>
</evidence>
<reference evidence="4 5" key="1">
    <citation type="journal article" date="2013" name="BMC Genomics">
        <title>The miniature genome of a carnivorous plant Genlisea aurea contains a low number of genes and short non-coding sequences.</title>
        <authorList>
            <person name="Leushkin E.V."/>
            <person name="Sutormin R.A."/>
            <person name="Nabieva E.R."/>
            <person name="Penin A.A."/>
            <person name="Kondrashov A.S."/>
            <person name="Logacheva M.D."/>
        </authorList>
    </citation>
    <scope>NUCLEOTIDE SEQUENCE [LARGE SCALE GENOMIC DNA]</scope>
</reference>
<comment type="caution">
    <text evidence="4">The sequence shown here is derived from an EMBL/GenBank/DDBJ whole genome shotgun (WGS) entry which is preliminary data.</text>
</comment>
<feature type="non-terminal residue" evidence="4">
    <location>
        <position position="1"/>
    </location>
</feature>
<feature type="non-terminal residue" evidence="4">
    <location>
        <position position="124"/>
    </location>
</feature>
<keyword evidence="2" id="KW-0378">Hydrolase</keyword>
<evidence type="ECO:0000256" key="1">
    <source>
        <dbReference type="ARBA" id="ARBA00010240"/>
    </source>
</evidence>
<dbReference type="OrthoDB" id="630895at2759"/>
<evidence type="ECO:0000256" key="2">
    <source>
        <dbReference type="ARBA" id="ARBA00022801"/>
    </source>
</evidence>
<keyword evidence="5" id="KW-1185">Reference proteome</keyword>
<keyword evidence="3" id="KW-0443">Lipid metabolism</keyword>
<protein>
    <submittedName>
        <fullName evidence="4">Uncharacterized protein</fullName>
    </submittedName>
</protein>
<evidence type="ECO:0000313" key="4">
    <source>
        <dbReference type="EMBL" id="EPS64569.1"/>
    </source>
</evidence>
<comment type="similarity">
    <text evidence="1">Belongs to the patatin family.</text>
</comment>
<keyword evidence="3" id="KW-0442">Lipid degradation</keyword>
<dbReference type="GO" id="GO:0016042">
    <property type="term" value="P:lipid catabolic process"/>
    <property type="evidence" value="ECO:0007669"/>
    <property type="project" value="UniProtKB-KW"/>
</dbReference>
<dbReference type="EMBL" id="AUSU01004739">
    <property type="protein sequence ID" value="EPS64569.1"/>
    <property type="molecule type" value="Genomic_DNA"/>
</dbReference>
<accession>S8CC88</accession>
<dbReference type="AlphaFoldDB" id="S8CC88"/>
<name>S8CC88_9LAMI</name>
<evidence type="ECO:0000313" key="5">
    <source>
        <dbReference type="Proteomes" id="UP000015453"/>
    </source>
</evidence>
<dbReference type="PANTHER" id="PTHR32241:SF13">
    <property type="entry name" value="INACTIVE PATATIN-LIKE PROTEIN 9-RELATED"/>
    <property type="match status" value="1"/>
</dbReference>
<sequence length="124" mass="13057">AAAVTHVLHNNPAFPTVAGVDDILVLSIGDASSKIKLNRNGCLSPASFIAAVMDGAAETTDQFLANAFGRNPDGYVRVQPNGVKKNNGTEALAERGVKMFPFGGKRLLTETNGEMIGKFGQRLV</sequence>
<dbReference type="GO" id="GO:0016787">
    <property type="term" value="F:hydrolase activity"/>
    <property type="evidence" value="ECO:0007669"/>
    <property type="project" value="UniProtKB-KW"/>
</dbReference>